<evidence type="ECO:0000256" key="7">
    <source>
        <dbReference type="ARBA" id="ARBA00023136"/>
    </source>
</evidence>
<evidence type="ECO:0000256" key="2">
    <source>
        <dbReference type="ARBA" id="ARBA00010735"/>
    </source>
</evidence>
<dbReference type="GO" id="GO:0005886">
    <property type="term" value="C:plasma membrane"/>
    <property type="evidence" value="ECO:0007669"/>
    <property type="project" value="UniProtKB-SubCell"/>
</dbReference>
<comment type="similarity">
    <text evidence="2">Belongs to the AzlC family.</text>
</comment>
<dbReference type="PANTHER" id="PTHR34979">
    <property type="entry name" value="INNER MEMBRANE PROTEIN YGAZ"/>
    <property type="match status" value="1"/>
</dbReference>
<dbReference type="InterPro" id="IPR011606">
    <property type="entry name" value="Brnchd-chn_aa_trnsp_permease"/>
</dbReference>
<evidence type="ECO:0000256" key="1">
    <source>
        <dbReference type="ARBA" id="ARBA00004651"/>
    </source>
</evidence>
<dbReference type="Proteomes" id="UP000823842">
    <property type="component" value="Unassembled WGS sequence"/>
</dbReference>
<organism evidence="9 10">
    <name type="scientific">Candidatus Blautia faecavium</name>
    <dbReference type="NCBI Taxonomy" id="2838487"/>
    <lineage>
        <taxon>Bacteria</taxon>
        <taxon>Bacillati</taxon>
        <taxon>Bacillota</taxon>
        <taxon>Clostridia</taxon>
        <taxon>Lachnospirales</taxon>
        <taxon>Lachnospiraceae</taxon>
        <taxon>Blautia</taxon>
    </lineage>
</organism>
<proteinExistence type="inferred from homology"/>
<accession>A0A9D2LV48</accession>
<evidence type="ECO:0000256" key="3">
    <source>
        <dbReference type="ARBA" id="ARBA00022448"/>
    </source>
</evidence>
<evidence type="ECO:0000256" key="4">
    <source>
        <dbReference type="ARBA" id="ARBA00022475"/>
    </source>
</evidence>
<keyword evidence="4" id="KW-1003">Cell membrane</keyword>
<name>A0A9D2LV48_9FIRM</name>
<keyword evidence="7 8" id="KW-0472">Membrane</keyword>
<feature type="transmembrane region" description="Helical" evidence="8">
    <location>
        <begin position="165"/>
        <end position="183"/>
    </location>
</feature>
<reference evidence="9" key="1">
    <citation type="journal article" date="2021" name="PeerJ">
        <title>Extensive microbial diversity within the chicken gut microbiome revealed by metagenomics and culture.</title>
        <authorList>
            <person name="Gilroy R."/>
            <person name="Ravi A."/>
            <person name="Getino M."/>
            <person name="Pursley I."/>
            <person name="Horton D.L."/>
            <person name="Alikhan N.F."/>
            <person name="Baker D."/>
            <person name="Gharbi K."/>
            <person name="Hall N."/>
            <person name="Watson M."/>
            <person name="Adriaenssens E.M."/>
            <person name="Foster-Nyarko E."/>
            <person name="Jarju S."/>
            <person name="Secka A."/>
            <person name="Antonio M."/>
            <person name="Oren A."/>
            <person name="Chaudhuri R.R."/>
            <person name="La Ragione R."/>
            <person name="Hildebrand F."/>
            <person name="Pallen M.J."/>
        </authorList>
    </citation>
    <scope>NUCLEOTIDE SEQUENCE</scope>
    <source>
        <strain evidence="9">ChiSjej1B19-5720</strain>
    </source>
</reference>
<evidence type="ECO:0000256" key="8">
    <source>
        <dbReference type="SAM" id="Phobius"/>
    </source>
</evidence>
<evidence type="ECO:0000256" key="5">
    <source>
        <dbReference type="ARBA" id="ARBA00022692"/>
    </source>
</evidence>
<feature type="transmembrane region" description="Helical" evidence="8">
    <location>
        <begin position="47"/>
        <end position="70"/>
    </location>
</feature>
<reference evidence="9" key="2">
    <citation type="submission" date="2021-04" db="EMBL/GenBank/DDBJ databases">
        <authorList>
            <person name="Gilroy R."/>
        </authorList>
    </citation>
    <scope>NUCLEOTIDE SEQUENCE</scope>
    <source>
        <strain evidence="9">ChiSjej1B19-5720</strain>
    </source>
</reference>
<protein>
    <submittedName>
        <fullName evidence="9">AzlC family ABC transporter permease</fullName>
    </submittedName>
</protein>
<evidence type="ECO:0000256" key="6">
    <source>
        <dbReference type="ARBA" id="ARBA00022989"/>
    </source>
</evidence>
<feature type="transmembrane region" description="Helical" evidence="8">
    <location>
        <begin position="132"/>
        <end position="159"/>
    </location>
</feature>
<keyword evidence="5 8" id="KW-0812">Transmembrane</keyword>
<feature type="transmembrane region" description="Helical" evidence="8">
    <location>
        <begin position="14"/>
        <end position="35"/>
    </location>
</feature>
<dbReference type="EMBL" id="DWYZ01000261">
    <property type="protein sequence ID" value="HJB29828.1"/>
    <property type="molecule type" value="Genomic_DNA"/>
</dbReference>
<gene>
    <name evidence="9" type="ORF">IAA06_13725</name>
</gene>
<evidence type="ECO:0000313" key="10">
    <source>
        <dbReference type="Proteomes" id="UP000823842"/>
    </source>
</evidence>
<feature type="transmembrane region" description="Helical" evidence="8">
    <location>
        <begin position="195"/>
        <end position="225"/>
    </location>
</feature>
<comment type="subcellular location">
    <subcellularLocation>
        <location evidence="1">Cell membrane</location>
        <topology evidence="1">Multi-pass membrane protein</topology>
    </subcellularLocation>
</comment>
<dbReference type="PANTHER" id="PTHR34979:SF1">
    <property type="entry name" value="INNER MEMBRANE PROTEIN YGAZ"/>
    <property type="match status" value="1"/>
</dbReference>
<dbReference type="AlphaFoldDB" id="A0A9D2LV48"/>
<dbReference type="Pfam" id="PF03591">
    <property type="entry name" value="AzlC"/>
    <property type="match status" value="1"/>
</dbReference>
<keyword evidence="3" id="KW-0813">Transport</keyword>
<keyword evidence="6 8" id="KW-1133">Transmembrane helix</keyword>
<dbReference type="GO" id="GO:1903785">
    <property type="term" value="P:L-valine transmembrane transport"/>
    <property type="evidence" value="ECO:0007669"/>
    <property type="project" value="TreeGrafter"/>
</dbReference>
<feature type="transmembrane region" description="Helical" evidence="8">
    <location>
        <begin position="76"/>
        <end position="94"/>
    </location>
</feature>
<sequence>MNNQEKVWPAFKAAFPYTIPILAGFLFLGIAYGIYMNAEGFPAIYPILMSLTIFAGSMEFVTADLLLGAFDPLGTFLLTLMVNARHLFYGLSMLNKYKGLGKKSFYLIFGMCDESFSINCTVKVPEGIDRGWFYFFVTLFNHFYWFIGASLGGLFGSFLNFNMEGLEFVMTALLVVIFLENWMKEKNHTSSLLGLALSFICLLIFGSSNFIIPSMLCILGVLTLLRGTLSRLEESPT</sequence>
<evidence type="ECO:0000313" key="9">
    <source>
        <dbReference type="EMBL" id="HJB29828.1"/>
    </source>
</evidence>
<comment type="caution">
    <text evidence="9">The sequence shown here is derived from an EMBL/GenBank/DDBJ whole genome shotgun (WGS) entry which is preliminary data.</text>
</comment>